<dbReference type="Pfam" id="PF00622">
    <property type="entry name" value="SPRY"/>
    <property type="match status" value="1"/>
</dbReference>
<evidence type="ECO:0000256" key="1">
    <source>
        <dbReference type="SAM" id="SignalP"/>
    </source>
</evidence>
<keyword evidence="3" id="KW-1185">Reference proteome</keyword>
<keyword evidence="1" id="KW-0732">Signal</keyword>
<evidence type="ECO:0000259" key="2">
    <source>
        <dbReference type="PROSITE" id="PS50188"/>
    </source>
</evidence>
<feature type="chain" id="PRO_5037770832" evidence="1">
    <location>
        <begin position="18"/>
        <end position="254"/>
    </location>
</feature>
<reference evidence="4" key="1">
    <citation type="submission" date="2022-11" db="UniProtKB">
        <authorList>
            <consortium name="WormBaseParasite"/>
        </authorList>
    </citation>
    <scope>IDENTIFICATION</scope>
</reference>
<dbReference type="PROSITE" id="PS50188">
    <property type="entry name" value="B302_SPRY"/>
    <property type="match status" value="1"/>
</dbReference>
<dbReference type="Proteomes" id="UP000887572">
    <property type="component" value="Unplaced"/>
</dbReference>
<dbReference type="CDD" id="cd12885">
    <property type="entry name" value="SPRY_RanBP_like"/>
    <property type="match status" value="1"/>
</dbReference>
<protein>
    <submittedName>
        <fullName evidence="4">B30.2/SPRY domain-containing protein</fullName>
    </submittedName>
</protein>
<evidence type="ECO:0000313" key="3">
    <source>
        <dbReference type="Proteomes" id="UP000887572"/>
    </source>
</evidence>
<dbReference type="InterPro" id="IPR003877">
    <property type="entry name" value="SPRY_dom"/>
</dbReference>
<dbReference type="SUPFAM" id="SSF49899">
    <property type="entry name" value="Concanavalin A-like lectins/glucanases"/>
    <property type="match status" value="1"/>
</dbReference>
<proteinExistence type="predicted"/>
<dbReference type="AlphaFoldDB" id="A0A914HP48"/>
<evidence type="ECO:0000313" key="4">
    <source>
        <dbReference type="WBParaSite" id="Gr19_v10_g2931.t1"/>
    </source>
</evidence>
<sequence>MFLPILLFNVLLVLSDGAPWQQKKASFVLKDDQPSECRDGREGIQIEDLKKRDLNGWKRILIALIINQVGQNCPNEVLPIIEHCNADVSKDDILFCIWKGLLVHVDADENNCAENREAVAFFGKWWSSVRAEKRMLENLYGIPYFEVKILWRPSGSFNILIGLATKRMALNESVGAYEGTYGYSSWGVLWGHEADGCGHFNGRPLIVGKPSFDVGDVVGCGVNLNNGQIIYTLNGKRLVAFSLLALFFLSTVSS</sequence>
<dbReference type="InterPro" id="IPR013320">
    <property type="entry name" value="ConA-like_dom_sf"/>
</dbReference>
<feature type="signal peptide" evidence="1">
    <location>
        <begin position="1"/>
        <end position="17"/>
    </location>
</feature>
<dbReference type="WBParaSite" id="Gr19_v10_g2931.t1">
    <property type="protein sequence ID" value="Gr19_v10_g2931.t1"/>
    <property type="gene ID" value="Gr19_v10_g2931"/>
</dbReference>
<dbReference type="InterPro" id="IPR044736">
    <property type="entry name" value="Gid1/RanBPM/SPLA_SPRY"/>
</dbReference>
<feature type="domain" description="B30.2/SPRY" evidence="2">
    <location>
        <begin position="62"/>
        <end position="254"/>
    </location>
</feature>
<dbReference type="InterPro" id="IPR043136">
    <property type="entry name" value="B30.2/SPRY_sf"/>
</dbReference>
<accession>A0A914HP48</accession>
<name>A0A914HP48_GLORO</name>
<dbReference type="Gene3D" id="2.60.120.920">
    <property type="match status" value="1"/>
</dbReference>
<organism evidence="3 4">
    <name type="scientific">Globodera rostochiensis</name>
    <name type="common">Golden nematode worm</name>
    <name type="synonym">Heterodera rostochiensis</name>
    <dbReference type="NCBI Taxonomy" id="31243"/>
    <lineage>
        <taxon>Eukaryota</taxon>
        <taxon>Metazoa</taxon>
        <taxon>Ecdysozoa</taxon>
        <taxon>Nematoda</taxon>
        <taxon>Chromadorea</taxon>
        <taxon>Rhabditida</taxon>
        <taxon>Tylenchina</taxon>
        <taxon>Tylenchomorpha</taxon>
        <taxon>Tylenchoidea</taxon>
        <taxon>Heteroderidae</taxon>
        <taxon>Heteroderinae</taxon>
        <taxon>Globodera</taxon>
    </lineage>
</organism>
<dbReference type="InterPro" id="IPR001870">
    <property type="entry name" value="B30.2/SPRY"/>
</dbReference>